<proteinExistence type="predicted"/>
<feature type="compositionally biased region" description="Acidic residues" evidence="1">
    <location>
        <begin position="231"/>
        <end position="249"/>
    </location>
</feature>
<feature type="region of interest" description="Disordered" evidence="1">
    <location>
        <begin position="1"/>
        <end position="275"/>
    </location>
</feature>
<feature type="compositionally biased region" description="Acidic residues" evidence="1">
    <location>
        <begin position="110"/>
        <end position="122"/>
    </location>
</feature>
<dbReference type="EMBL" id="BSXW01012435">
    <property type="protein sequence ID" value="GMF64895.1"/>
    <property type="molecule type" value="Genomic_DNA"/>
</dbReference>
<feature type="domain" description="DUF4211" evidence="2">
    <location>
        <begin position="277"/>
        <end position="423"/>
    </location>
</feature>
<evidence type="ECO:0000256" key="1">
    <source>
        <dbReference type="SAM" id="MobiDB-lite"/>
    </source>
</evidence>
<dbReference type="InterPro" id="IPR025451">
    <property type="entry name" value="DUF4211"/>
</dbReference>
<name>A0A9W6YJ43_9STRA</name>
<feature type="compositionally biased region" description="Low complexity" evidence="1">
    <location>
        <begin position="128"/>
        <end position="139"/>
    </location>
</feature>
<organism evidence="3 4">
    <name type="scientific">Phytophthora lilii</name>
    <dbReference type="NCBI Taxonomy" id="2077276"/>
    <lineage>
        <taxon>Eukaryota</taxon>
        <taxon>Sar</taxon>
        <taxon>Stramenopiles</taxon>
        <taxon>Oomycota</taxon>
        <taxon>Peronosporomycetes</taxon>
        <taxon>Peronosporales</taxon>
        <taxon>Peronosporaceae</taxon>
        <taxon>Phytophthora</taxon>
    </lineage>
</organism>
<accession>A0A9W6YJ43</accession>
<feature type="compositionally biased region" description="Basic and acidic residues" evidence="1">
    <location>
        <begin position="100"/>
        <end position="109"/>
    </location>
</feature>
<evidence type="ECO:0000259" key="2">
    <source>
        <dbReference type="Pfam" id="PF13926"/>
    </source>
</evidence>
<feature type="compositionally biased region" description="Basic and acidic residues" evidence="1">
    <location>
        <begin position="152"/>
        <end position="164"/>
    </location>
</feature>
<reference evidence="3" key="1">
    <citation type="submission" date="2023-04" db="EMBL/GenBank/DDBJ databases">
        <title>Phytophthora lilii NBRC 32176.</title>
        <authorList>
            <person name="Ichikawa N."/>
            <person name="Sato H."/>
            <person name="Tonouchi N."/>
        </authorList>
    </citation>
    <scope>NUCLEOTIDE SEQUENCE</scope>
    <source>
        <strain evidence="3">NBRC 32176</strain>
    </source>
</reference>
<dbReference type="AlphaFoldDB" id="A0A9W6YJ43"/>
<feature type="compositionally biased region" description="Basic and acidic residues" evidence="1">
    <location>
        <begin position="197"/>
        <end position="209"/>
    </location>
</feature>
<protein>
    <submittedName>
        <fullName evidence="3">Unnamed protein product</fullName>
    </submittedName>
</protein>
<dbReference type="Pfam" id="PF13926">
    <property type="entry name" value="DUF4211"/>
    <property type="match status" value="1"/>
</dbReference>
<keyword evidence="4" id="KW-1185">Reference proteome</keyword>
<dbReference type="OrthoDB" id="24526at2759"/>
<dbReference type="Proteomes" id="UP001165083">
    <property type="component" value="Unassembled WGS sequence"/>
</dbReference>
<evidence type="ECO:0000313" key="4">
    <source>
        <dbReference type="Proteomes" id="UP001165083"/>
    </source>
</evidence>
<feature type="compositionally biased region" description="Acidic residues" evidence="1">
    <location>
        <begin position="39"/>
        <end position="49"/>
    </location>
</feature>
<sequence>MSAREEVVIDGDSTEEDEEVRIISPQSRKRRRRSNILIDQDEDEDEQDAQLEKAPPRRQQQLLLGRDGVSSQPMTLRTPTPTRRSRRNLQQLSISAAVSRGERGRQQEADKDDPEEEEDEDEVRIIQPPSAGSVSSRGSSGRKNRRPAIQDSDEKIEASQKEQEQEQQNSDGEQEVEIEETSSASRRSSRIEHKRKEKEAQHSSARKLDYPVLDNCLDNLQGGPHFKGGDGDDENDEDYNEKEESEPEEAPPPPKKRRRPVDREEKVYADGGEDVDDFICDDDEIEYMDDDEEGVISVETSDDEVGEDDPEELTAILAAGRSREMHEWFTIYLEYLEECIIDPDFENKVRRKRSKAKYQIYDHAVSRVSVAWPEDMVDALKHASLFRSSKVAAEQDCDACNRRQHVATYHVDFAGAACDATKLYGPNWMRQYVYKLLQNCELKNGTANMCPLCDIQSQGNCAGGGTRSSFF</sequence>
<feature type="compositionally biased region" description="Low complexity" evidence="1">
    <location>
        <begin position="73"/>
        <end position="82"/>
    </location>
</feature>
<evidence type="ECO:0000313" key="3">
    <source>
        <dbReference type="EMBL" id="GMF64895.1"/>
    </source>
</evidence>
<comment type="caution">
    <text evidence="3">The sequence shown here is derived from an EMBL/GenBank/DDBJ whole genome shotgun (WGS) entry which is preliminary data.</text>
</comment>
<gene>
    <name evidence="3" type="ORF">Plil01_001764400</name>
</gene>
<feature type="compositionally biased region" description="Acidic residues" evidence="1">
    <location>
        <begin position="8"/>
        <end position="19"/>
    </location>
</feature>